<reference evidence="6 7" key="1">
    <citation type="submission" date="2017-08" db="EMBL/GenBank/DDBJ databases">
        <title>Infants hospitalized years apart are colonized by the same room-sourced microbial strains.</title>
        <authorList>
            <person name="Brooks B."/>
            <person name="Olm M.R."/>
            <person name="Firek B.A."/>
            <person name="Baker R."/>
            <person name="Thomas B.C."/>
            <person name="Morowitz M.J."/>
            <person name="Banfield J.F."/>
        </authorList>
    </citation>
    <scope>NUCLEOTIDE SEQUENCE [LARGE SCALE GENOMIC DNA]</scope>
    <source>
        <strain evidence="6">S2_005_003_R2_41</strain>
    </source>
</reference>
<organism evidence="6 7">
    <name type="scientific">Variovorax paradoxus</name>
    <dbReference type="NCBI Taxonomy" id="34073"/>
    <lineage>
        <taxon>Bacteria</taxon>
        <taxon>Pseudomonadati</taxon>
        <taxon>Pseudomonadota</taxon>
        <taxon>Betaproteobacteria</taxon>
        <taxon>Burkholderiales</taxon>
        <taxon>Comamonadaceae</taxon>
        <taxon>Variovorax</taxon>
    </lineage>
</organism>
<feature type="non-terminal residue" evidence="6">
    <location>
        <position position="1"/>
    </location>
</feature>
<proteinExistence type="predicted"/>
<dbReference type="GO" id="GO:0016020">
    <property type="term" value="C:membrane"/>
    <property type="evidence" value="ECO:0007669"/>
    <property type="project" value="UniProtKB-SubCell"/>
</dbReference>
<evidence type="ECO:0000256" key="5">
    <source>
        <dbReference type="SAM" id="Phobius"/>
    </source>
</evidence>
<comment type="subcellular location">
    <subcellularLocation>
        <location evidence="1">Membrane</location>
        <topology evidence="1">Multi-pass membrane protein</topology>
    </subcellularLocation>
</comment>
<evidence type="ECO:0000256" key="2">
    <source>
        <dbReference type="ARBA" id="ARBA00022692"/>
    </source>
</evidence>
<dbReference type="EMBL" id="QFPP01000413">
    <property type="protein sequence ID" value="PZQ66501.1"/>
    <property type="molecule type" value="Genomic_DNA"/>
</dbReference>
<protein>
    <submittedName>
        <fullName evidence="6">Magnesium transporter CorA</fullName>
    </submittedName>
</protein>
<keyword evidence="2 5" id="KW-0812">Transmembrane</keyword>
<evidence type="ECO:0000256" key="3">
    <source>
        <dbReference type="ARBA" id="ARBA00022989"/>
    </source>
</evidence>
<dbReference type="InterPro" id="IPR002523">
    <property type="entry name" value="MgTranspt_CorA/ZnTranspt_ZntB"/>
</dbReference>
<dbReference type="SUPFAM" id="SSF144083">
    <property type="entry name" value="Magnesium transport protein CorA, transmembrane region"/>
    <property type="match status" value="1"/>
</dbReference>
<keyword evidence="3 5" id="KW-1133">Transmembrane helix</keyword>
<evidence type="ECO:0000313" key="7">
    <source>
        <dbReference type="Proteomes" id="UP000249135"/>
    </source>
</evidence>
<dbReference type="AlphaFoldDB" id="A0A2W5PKX0"/>
<dbReference type="GO" id="GO:0046873">
    <property type="term" value="F:metal ion transmembrane transporter activity"/>
    <property type="evidence" value="ECO:0007669"/>
    <property type="project" value="InterPro"/>
</dbReference>
<sequence length="44" mass="4643">LAGLFGMNVGGIPLAESRHGFWIVVAIVASFTAAAAWLAFRKKP</sequence>
<name>A0A2W5PKX0_VARPD</name>
<evidence type="ECO:0000256" key="1">
    <source>
        <dbReference type="ARBA" id="ARBA00004141"/>
    </source>
</evidence>
<comment type="caution">
    <text evidence="6">The sequence shown here is derived from an EMBL/GenBank/DDBJ whole genome shotgun (WGS) entry which is preliminary data.</text>
</comment>
<feature type="transmembrane region" description="Helical" evidence="5">
    <location>
        <begin position="20"/>
        <end position="40"/>
    </location>
</feature>
<dbReference type="Proteomes" id="UP000249135">
    <property type="component" value="Unassembled WGS sequence"/>
</dbReference>
<dbReference type="InterPro" id="IPR045863">
    <property type="entry name" value="CorA_TM1_TM2"/>
</dbReference>
<gene>
    <name evidence="6" type="ORF">DI563_23345</name>
</gene>
<evidence type="ECO:0000256" key="4">
    <source>
        <dbReference type="ARBA" id="ARBA00023136"/>
    </source>
</evidence>
<evidence type="ECO:0000313" key="6">
    <source>
        <dbReference type="EMBL" id="PZQ66501.1"/>
    </source>
</evidence>
<dbReference type="Pfam" id="PF01544">
    <property type="entry name" value="CorA"/>
    <property type="match status" value="1"/>
</dbReference>
<accession>A0A2W5PKX0</accession>
<keyword evidence="4 5" id="KW-0472">Membrane</keyword>
<dbReference type="Gene3D" id="1.20.58.340">
    <property type="entry name" value="Magnesium transport protein CorA, transmembrane region"/>
    <property type="match status" value="1"/>
</dbReference>